<reference evidence="4" key="1">
    <citation type="submission" date="2022-11" db="EMBL/GenBank/DDBJ databases">
        <title>Dyadobacter pollutisoli sp. nov., isolated from plastic dumped soil.</title>
        <authorList>
            <person name="Kim J.M."/>
            <person name="Kim K.R."/>
            <person name="Lee J.K."/>
            <person name="Hao L."/>
            <person name="Jeon C.O."/>
        </authorList>
    </citation>
    <scope>NUCLEOTIDE SEQUENCE</scope>
    <source>
        <strain evidence="4">U1</strain>
    </source>
</reference>
<dbReference type="Proteomes" id="UP001164653">
    <property type="component" value="Chromosome"/>
</dbReference>
<keyword evidence="2 4" id="KW-0012">Acyltransferase</keyword>
<dbReference type="PANTHER" id="PTHR43800">
    <property type="entry name" value="PEPTIDYL-LYSINE N-ACETYLTRANSFERASE YJAB"/>
    <property type="match status" value="1"/>
</dbReference>
<dbReference type="EC" id="2.3.1.-" evidence="4"/>
<evidence type="ECO:0000256" key="1">
    <source>
        <dbReference type="ARBA" id="ARBA00022679"/>
    </source>
</evidence>
<sequence length="165" mass="18998">MPSFTINHATVEDIPVIISVQEQTWEPTYRDILSKEQIDYMYEKIYSFESLKNQMTAAGHHFMILLNDGKPEGFASVSEDEPEKFKLHKIYVLPSTQGSGAGKYLLNETENYVRSVGGKVLALNVNKYNKAKTFYERMGFRVTGEKDIPIGPYWMNDFILEKELN</sequence>
<accession>A0A9E8SLS6</accession>
<proteinExistence type="predicted"/>
<dbReference type="AlphaFoldDB" id="A0A9E8SLS6"/>
<feature type="domain" description="N-acetyltransferase" evidence="3">
    <location>
        <begin position="4"/>
        <end position="165"/>
    </location>
</feature>
<gene>
    <name evidence="4" type="ORF">ON006_08220</name>
</gene>
<dbReference type="Pfam" id="PF13673">
    <property type="entry name" value="Acetyltransf_10"/>
    <property type="match status" value="1"/>
</dbReference>
<evidence type="ECO:0000256" key="2">
    <source>
        <dbReference type="ARBA" id="ARBA00023315"/>
    </source>
</evidence>
<dbReference type="RefSeq" id="WP_244818957.1">
    <property type="nucleotide sequence ID" value="NZ_CP112998.1"/>
</dbReference>
<dbReference type="KEGG" id="dpf:ON006_08220"/>
<dbReference type="GO" id="GO:0016747">
    <property type="term" value="F:acyltransferase activity, transferring groups other than amino-acyl groups"/>
    <property type="evidence" value="ECO:0007669"/>
    <property type="project" value="InterPro"/>
</dbReference>
<keyword evidence="5" id="KW-1185">Reference proteome</keyword>
<keyword evidence="1 4" id="KW-0808">Transferase</keyword>
<dbReference type="InterPro" id="IPR016181">
    <property type="entry name" value="Acyl_CoA_acyltransferase"/>
</dbReference>
<dbReference type="InterPro" id="IPR000182">
    <property type="entry name" value="GNAT_dom"/>
</dbReference>
<dbReference type="EMBL" id="CP112998">
    <property type="protein sequence ID" value="WAC13935.1"/>
    <property type="molecule type" value="Genomic_DNA"/>
</dbReference>
<dbReference type="SUPFAM" id="SSF55729">
    <property type="entry name" value="Acyl-CoA N-acyltransferases (Nat)"/>
    <property type="match status" value="1"/>
</dbReference>
<dbReference type="PANTHER" id="PTHR43800:SF1">
    <property type="entry name" value="PEPTIDYL-LYSINE N-ACETYLTRANSFERASE YJAB"/>
    <property type="match status" value="1"/>
</dbReference>
<evidence type="ECO:0000259" key="3">
    <source>
        <dbReference type="PROSITE" id="PS51186"/>
    </source>
</evidence>
<evidence type="ECO:0000313" key="4">
    <source>
        <dbReference type="EMBL" id="WAC13935.1"/>
    </source>
</evidence>
<name>A0A9E8SLS6_9BACT</name>
<dbReference type="CDD" id="cd04301">
    <property type="entry name" value="NAT_SF"/>
    <property type="match status" value="1"/>
</dbReference>
<organism evidence="4 5">
    <name type="scientific">Dyadobacter pollutisoli</name>
    <dbReference type="NCBI Taxonomy" id="2910158"/>
    <lineage>
        <taxon>Bacteria</taxon>
        <taxon>Pseudomonadati</taxon>
        <taxon>Bacteroidota</taxon>
        <taxon>Cytophagia</taxon>
        <taxon>Cytophagales</taxon>
        <taxon>Spirosomataceae</taxon>
        <taxon>Dyadobacter</taxon>
    </lineage>
</organism>
<protein>
    <submittedName>
        <fullName evidence="4">GNAT family N-acetyltransferase</fullName>
        <ecNumber evidence="4">2.3.1.-</ecNumber>
    </submittedName>
</protein>
<dbReference type="Gene3D" id="3.40.630.30">
    <property type="match status" value="1"/>
</dbReference>
<evidence type="ECO:0000313" key="5">
    <source>
        <dbReference type="Proteomes" id="UP001164653"/>
    </source>
</evidence>
<dbReference type="PROSITE" id="PS51186">
    <property type="entry name" value="GNAT"/>
    <property type="match status" value="1"/>
</dbReference>